<accession>A0AC61PHH0</accession>
<dbReference type="Proteomes" id="UP000192328">
    <property type="component" value="Unassembled WGS sequence"/>
</dbReference>
<name>A0AC61PHH0_9FIRM</name>
<protein>
    <submittedName>
        <fullName evidence="1">Uncharacterized protein</fullName>
    </submittedName>
</protein>
<gene>
    <name evidence="1" type="ORF">SAMN06297397_0199</name>
</gene>
<reference evidence="1" key="1">
    <citation type="submission" date="2017-04" db="EMBL/GenBank/DDBJ databases">
        <authorList>
            <person name="Varghese N."/>
            <person name="Submissions S."/>
        </authorList>
    </citation>
    <scope>NUCLEOTIDE SEQUENCE</scope>
    <source>
        <strain evidence="1">WTE2008</strain>
    </source>
</reference>
<organism evidence="1 2">
    <name type="scientific">Aristaeella lactis</name>
    <dbReference type="NCBI Taxonomy" id="3046383"/>
    <lineage>
        <taxon>Bacteria</taxon>
        <taxon>Bacillati</taxon>
        <taxon>Bacillota</taxon>
        <taxon>Clostridia</taxon>
        <taxon>Eubacteriales</taxon>
        <taxon>Aristaeellaceae</taxon>
        <taxon>Aristaeella</taxon>
    </lineage>
</organism>
<evidence type="ECO:0000313" key="2">
    <source>
        <dbReference type="Proteomes" id="UP000192328"/>
    </source>
</evidence>
<proteinExistence type="predicted"/>
<evidence type="ECO:0000313" key="1">
    <source>
        <dbReference type="EMBL" id="SMC35404.1"/>
    </source>
</evidence>
<keyword evidence="2" id="KW-1185">Reference proteome</keyword>
<comment type="caution">
    <text evidence="1">The sequence shown here is derived from an EMBL/GenBank/DDBJ whole genome shotgun (WGS) entry which is preliminary data.</text>
</comment>
<dbReference type="EMBL" id="FWXZ01000001">
    <property type="protein sequence ID" value="SMC35404.1"/>
    <property type="molecule type" value="Genomic_DNA"/>
</dbReference>
<sequence>MIIAIIVIAAVLVIIAAAGYLLSNFVLCGKRQTLEEARAWQENHYDFSFYDKLEKTDYTVTSYDGYVLNVEFLKNPNGGNKYMLITHGLTDNRFGMMKYAQIFLELGYNIIVYDVRGHGLNERALCTYSIRERKDLMAMIRDSRGRYPDMEELGLHGESLGAATTIAVLEEKPPVDFAIADCGFAEILPVVKGLVKNMHMPAFLGDVASVWAKIRTGWWLQDMRPIDSLEENEIPILFIHGETDMLIPPEHSERMKEATKGYAEVEVFPGAGHASCVFADGERYEKNVKDFILQVESGRHSSTEN</sequence>